<feature type="compositionally biased region" description="Polar residues" evidence="1">
    <location>
        <begin position="83"/>
        <end position="93"/>
    </location>
</feature>
<evidence type="ECO:0000313" key="2">
    <source>
        <dbReference type="EMBL" id="PKY50672.1"/>
    </source>
</evidence>
<feature type="compositionally biased region" description="Basic and acidic residues" evidence="1">
    <location>
        <begin position="121"/>
        <end position="133"/>
    </location>
</feature>
<dbReference type="Proteomes" id="UP000234323">
    <property type="component" value="Unassembled WGS sequence"/>
</dbReference>
<comment type="caution">
    <text evidence="2">The sequence shown here is derived from an EMBL/GenBank/DDBJ whole genome shotgun (WGS) entry which is preliminary data.</text>
</comment>
<feature type="compositionally biased region" description="Basic residues" evidence="1">
    <location>
        <begin position="149"/>
        <end position="160"/>
    </location>
</feature>
<protein>
    <submittedName>
        <fullName evidence="2">Uncharacterized protein</fullName>
    </submittedName>
</protein>
<name>A0A2I1GVJ4_9GLOM</name>
<feature type="region of interest" description="Disordered" evidence="1">
    <location>
        <begin position="66"/>
        <end position="160"/>
    </location>
</feature>
<proteinExistence type="predicted"/>
<feature type="compositionally biased region" description="Basic and acidic residues" evidence="1">
    <location>
        <begin position="103"/>
        <end position="112"/>
    </location>
</feature>
<sequence>MEITKFGEFKNSVRAQILLNENFELTRQRGAFGIGISKCFIRWYDAAAGLKTWQERDKWKLVRPNRRRNEGAKDNEYEFIKKIQQSPSQNRQITKVGRNKATTGDKKEEDMPAKSWFNYLTDERKTGEKRPKLESPGVTISKPKDTKKDQKKKKKKEQED</sequence>
<feature type="compositionally biased region" description="Basic and acidic residues" evidence="1">
    <location>
        <begin position="67"/>
        <end position="81"/>
    </location>
</feature>
<reference evidence="2 3" key="1">
    <citation type="submission" date="2015-10" db="EMBL/GenBank/DDBJ databases">
        <title>Genome analyses suggest a sexual origin of heterokaryosis in a supposedly ancient asexual fungus.</title>
        <authorList>
            <person name="Ropars J."/>
            <person name="Sedzielewska K."/>
            <person name="Noel J."/>
            <person name="Charron P."/>
            <person name="Farinelli L."/>
            <person name="Marton T."/>
            <person name="Kruger M."/>
            <person name="Pelin A."/>
            <person name="Brachmann A."/>
            <person name="Corradi N."/>
        </authorList>
    </citation>
    <scope>NUCLEOTIDE SEQUENCE [LARGE SCALE GENOMIC DNA]</scope>
    <source>
        <strain evidence="2 3">A4</strain>
    </source>
</reference>
<dbReference type="AlphaFoldDB" id="A0A2I1GVJ4"/>
<accession>A0A2I1GVJ4</accession>
<dbReference type="EMBL" id="LLXI01000905">
    <property type="protein sequence ID" value="PKY50672.1"/>
    <property type="molecule type" value="Genomic_DNA"/>
</dbReference>
<keyword evidence="3" id="KW-1185">Reference proteome</keyword>
<evidence type="ECO:0000313" key="3">
    <source>
        <dbReference type="Proteomes" id="UP000234323"/>
    </source>
</evidence>
<evidence type="ECO:0000256" key="1">
    <source>
        <dbReference type="SAM" id="MobiDB-lite"/>
    </source>
</evidence>
<organism evidence="2 3">
    <name type="scientific">Rhizophagus irregularis</name>
    <dbReference type="NCBI Taxonomy" id="588596"/>
    <lineage>
        <taxon>Eukaryota</taxon>
        <taxon>Fungi</taxon>
        <taxon>Fungi incertae sedis</taxon>
        <taxon>Mucoromycota</taxon>
        <taxon>Glomeromycotina</taxon>
        <taxon>Glomeromycetes</taxon>
        <taxon>Glomerales</taxon>
        <taxon>Glomeraceae</taxon>
        <taxon>Rhizophagus</taxon>
    </lineage>
</organism>
<gene>
    <name evidence="2" type="ORF">RhiirA4_467266</name>
</gene>